<dbReference type="AlphaFoldDB" id="A0A5N6YT61"/>
<dbReference type="EMBL" id="ML737112">
    <property type="protein sequence ID" value="KAE8347579.1"/>
    <property type="molecule type" value="Genomic_DNA"/>
</dbReference>
<dbReference type="Pfam" id="PF24809">
    <property type="entry name" value="DUF7708"/>
    <property type="match status" value="1"/>
</dbReference>
<accession>A0A5N6YT61</accession>
<dbReference type="OrthoDB" id="4463008at2759"/>
<evidence type="ECO:0000259" key="1">
    <source>
        <dbReference type="Pfam" id="PF24809"/>
    </source>
</evidence>
<dbReference type="Proteomes" id="UP000325558">
    <property type="component" value="Unassembled WGS sequence"/>
</dbReference>
<protein>
    <recommendedName>
        <fullName evidence="1">DUF7708 domain-containing protein</fullName>
    </recommendedName>
</protein>
<evidence type="ECO:0000313" key="2">
    <source>
        <dbReference type="EMBL" id="KAE8347579.1"/>
    </source>
</evidence>
<sequence>MQPNRQKRADSSFTLQEALNEFYKASNQKCKGAMARAHDVFQLADKANSKQSTFLEKAGTCLHSMESFAAFLDVGVTSSARKPSSLVWGCLKYLLTAALRSPGYLQKVADMFYNIGDFGDLEIRQYSTSLFTTPRVHQKIPFLYVRAVLSCARAMQAITRKRESLRYLILGMMIKPFEFSYDVSLSKFQQHRQEFLEETKRTRFMQQCEPLLREVTEVSQEQRSSSFNFGLDRDRTVMTMEEKLVAPMW</sequence>
<reference evidence="2" key="1">
    <citation type="submission" date="2019-04" db="EMBL/GenBank/DDBJ databases">
        <title>Friends and foes A comparative genomics study of 23 Aspergillus species from section Flavi.</title>
        <authorList>
            <consortium name="DOE Joint Genome Institute"/>
            <person name="Kjaerbolling I."/>
            <person name="Vesth T."/>
            <person name="Frisvad J.C."/>
            <person name="Nybo J.L."/>
            <person name="Theobald S."/>
            <person name="Kildgaard S."/>
            <person name="Isbrandt T."/>
            <person name="Kuo A."/>
            <person name="Sato A."/>
            <person name="Lyhne E.K."/>
            <person name="Kogle M.E."/>
            <person name="Wiebenga A."/>
            <person name="Kun R.S."/>
            <person name="Lubbers R.J."/>
            <person name="Makela M.R."/>
            <person name="Barry K."/>
            <person name="Chovatia M."/>
            <person name="Clum A."/>
            <person name="Daum C."/>
            <person name="Haridas S."/>
            <person name="He G."/>
            <person name="LaButti K."/>
            <person name="Lipzen A."/>
            <person name="Mondo S."/>
            <person name="Riley R."/>
            <person name="Salamov A."/>
            <person name="Simmons B.A."/>
            <person name="Magnuson J.K."/>
            <person name="Henrissat B."/>
            <person name="Mortensen U.H."/>
            <person name="Larsen T.O."/>
            <person name="Devries R.P."/>
            <person name="Grigoriev I.V."/>
            <person name="Machida M."/>
            <person name="Baker S.E."/>
            <person name="Andersen M.R."/>
        </authorList>
    </citation>
    <scope>NUCLEOTIDE SEQUENCE</scope>
    <source>
        <strain evidence="2">CBS 117612</strain>
    </source>
</reference>
<name>A0A5N6YT61_9EURO</name>
<feature type="domain" description="DUF7708" evidence="1">
    <location>
        <begin position="84"/>
        <end position="196"/>
    </location>
</feature>
<organism evidence="2">
    <name type="scientific">Aspergillus arachidicola</name>
    <dbReference type="NCBI Taxonomy" id="656916"/>
    <lineage>
        <taxon>Eukaryota</taxon>
        <taxon>Fungi</taxon>
        <taxon>Dikarya</taxon>
        <taxon>Ascomycota</taxon>
        <taxon>Pezizomycotina</taxon>
        <taxon>Eurotiomycetes</taxon>
        <taxon>Eurotiomycetidae</taxon>
        <taxon>Eurotiales</taxon>
        <taxon>Aspergillaceae</taxon>
        <taxon>Aspergillus</taxon>
        <taxon>Aspergillus subgen. Circumdati</taxon>
    </lineage>
</organism>
<gene>
    <name evidence="2" type="ORF">BDV24DRAFT_157058</name>
</gene>
<proteinExistence type="predicted"/>
<dbReference type="InterPro" id="IPR056125">
    <property type="entry name" value="DUF7708"/>
</dbReference>